<dbReference type="SUPFAM" id="SSF81336">
    <property type="entry name" value="F1F0 ATP synthase subunit A"/>
    <property type="match status" value="1"/>
</dbReference>
<comment type="similarity">
    <text evidence="2 11 12">Belongs to the ATPase A chain family.</text>
</comment>
<evidence type="ECO:0000256" key="9">
    <source>
        <dbReference type="ARBA" id="ARBA00023136"/>
    </source>
</evidence>
<feature type="transmembrane region" description="Helical" evidence="11">
    <location>
        <begin position="207"/>
        <end position="229"/>
    </location>
</feature>
<keyword evidence="10 11" id="KW-0066">ATP synthesis</keyword>
<evidence type="ECO:0000256" key="8">
    <source>
        <dbReference type="ARBA" id="ARBA00023065"/>
    </source>
</evidence>
<dbReference type="GO" id="GO:0005886">
    <property type="term" value="C:plasma membrane"/>
    <property type="evidence" value="ECO:0007669"/>
    <property type="project" value="UniProtKB-SubCell"/>
</dbReference>
<dbReference type="NCBIfam" id="TIGR01131">
    <property type="entry name" value="ATP_synt_6_or_A"/>
    <property type="match status" value="1"/>
</dbReference>
<dbReference type="Gene3D" id="1.20.120.220">
    <property type="entry name" value="ATP synthase, F0 complex, subunit A"/>
    <property type="match status" value="1"/>
</dbReference>
<dbReference type="EMBL" id="BSUL01000001">
    <property type="protein sequence ID" value="GMA26907.1"/>
    <property type="molecule type" value="Genomic_DNA"/>
</dbReference>
<dbReference type="Proteomes" id="UP001157160">
    <property type="component" value="Unassembled WGS sequence"/>
</dbReference>
<comment type="function">
    <text evidence="11 12">Key component of the proton channel; it plays a direct role in the translocation of protons across the membrane.</text>
</comment>
<dbReference type="GO" id="GO:0045259">
    <property type="term" value="C:proton-transporting ATP synthase complex"/>
    <property type="evidence" value="ECO:0007669"/>
    <property type="project" value="UniProtKB-KW"/>
</dbReference>
<dbReference type="HAMAP" id="MF_01393">
    <property type="entry name" value="ATP_synth_a_bact"/>
    <property type="match status" value="1"/>
</dbReference>
<dbReference type="PANTHER" id="PTHR11410:SF0">
    <property type="entry name" value="ATP SYNTHASE SUBUNIT A"/>
    <property type="match status" value="1"/>
</dbReference>
<keyword evidence="7 11" id="KW-1133">Transmembrane helix</keyword>
<evidence type="ECO:0000256" key="3">
    <source>
        <dbReference type="ARBA" id="ARBA00022448"/>
    </source>
</evidence>
<evidence type="ECO:0000256" key="1">
    <source>
        <dbReference type="ARBA" id="ARBA00004141"/>
    </source>
</evidence>
<accession>A0AA37UG33</accession>
<feature type="transmembrane region" description="Helical" evidence="11">
    <location>
        <begin position="181"/>
        <end position="201"/>
    </location>
</feature>
<evidence type="ECO:0000313" key="13">
    <source>
        <dbReference type="EMBL" id="GMA26907.1"/>
    </source>
</evidence>
<dbReference type="PANTHER" id="PTHR11410">
    <property type="entry name" value="ATP SYNTHASE SUBUNIT A"/>
    <property type="match status" value="1"/>
</dbReference>
<evidence type="ECO:0000256" key="12">
    <source>
        <dbReference type="RuleBase" id="RU000483"/>
    </source>
</evidence>
<proteinExistence type="inferred from homology"/>
<evidence type="ECO:0000256" key="7">
    <source>
        <dbReference type="ARBA" id="ARBA00022989"/>
    </source>
</evidence>
<feature type="transmembrane region" description="Helical" evidence="11">
    <location>
        <begin position="137"/>
        <end position="161"/>
    </location>
</feature>
<dbReference type="Pfam" id="PF00119">
    <property type="entry name" value="ATP-synt_A"/>
    <property type="match status" value="1"/>
</dbReference>
<dbReference type="InterPro" id="IPR045083">
    <property type="entry name" value="ATP_synth_F0_asu_bact/mt"/>
</dbReference>
<dbReference type="AlphaFoldDB" id="A0AA37UG33"/>
<evidence type="ECO:0000256" key="10">
    <source>
        <dbReference type="ARBA" id="ARBA00023310"/>
    </source>
</evidence>
<keyword evidence="6 11" id="KW-0375">Hydrogen ion transport</keyword>
<dbReference type="InterPro" id="IPR035908">
    <property type="entry name" value="F0_ATP_A_sf"/>
</dbReference>
<gene>
    <name evidence="11 13" type="primary">atpB</name>
    <name evidence="13" type="ORF">GCM10025874_01600</name>
</gene>
<evidence type="ECO:0000256" key="11">
    <source>
        <dbReference type="HAMAP-Rule" id="MF_01393"/>
    </source>
</evidence>
<evidence type="ECO:0000256" key="4">
    <source>
        <dbReference type="ARBA" id="ARBA00022547"/>
    </source>
</evidence>
<evidence type="ECO:0000256" key="5">
    <source>
        <dbReference type="ARBA" id="ARBA00022692"/>
    </source>
</evidence>
<reference evidence="13 14" key="1">
    <citation type="journal article" date="2014" name="Int. J. Syst. Evol. Microbiol.">
        <title>Complete genome sequence of Corynebacterium casei LMG S-19264T (=DSM 44701T), isolated from a smear-ripened cheese.</title>
        <authorList>
            <consortium name="US DOE Joint Genome Institute (JGI-PGF)"/>
            <person name="Walter F."/>
            <person name="Albersmeier A."/>
            <person name="Kalinowski J."/>
            <person name="Ruckert C."/>
        </authorList>
    </citation>
    <scope>NUCLEOTIDE SEQUENCE [LARGE SCALE GENOMIC DNA]</scope>
    <source>
        <strain evidence="13 14">NBRC 112289</strain>
    </source>
</reference>
<protein>
    <recommendedName>
        <fullName evidence="11 12">ATP synthase subunit a</fullName>
    </recommendedName>
    <alternativeName>
        <fullName evidence="11">ATP synthase F0 sector subunit a</fullName>
    </alternativeName>
    <alternativeName>
        <fullName evidence="11">F-ATPase subunit 6</fullName>
    </alternativeName>
</protein>
<comment type="subcellular location">
    <subcellularLocation>
        <location evidence="11 12">Cell membrane</location>
        <topology evidence="11 12">Multi-pass membrane protein</topology>
    </subcellularLocation>
    <subcellularLocation>
        <location evidence="1">Membrane</location>
        <topology evidence="1">Multi-pass membrane protein</topology>
    </subcellularLocation>
</comment>
<dbReference type="InterPro" id="IPR000568">
    <property type="entry name" value="ATP_synth_F0_asu"/>
</dbReference>
<keyword evidence="9 11" id="KW-0472">Membrane</keyword>
<evidence type="ECO:0000256" key="2">
    <source>
        <dbReference type="ARBA" id="ARBA00006810"/>
    </source>
</evidence>
<evidence type="ECO:0000256" key="6">
    <source>
        <dbReference type="ARBA" id="ARBA00022781"/>
    </source>
</evidence>
<keyword evidence="3 11" id="KW-0813">Transport</keyword>
<dbReference type="CDD" id="cd00310">
    <property type="entry name" value="ATP-synt_Fo_a_6"/>
    <property type="match status" value="1"/>
</dbReference>
<keyword evidence="14" id="KW-1185">Reference proteome</keyword>
<organism evidence="13 14">
    <name type="scientific">Arenivirga flava</name>
    <dbReference type="NCBI Taxonomy" id="1930060"/>
    <lineage>
        <taxon>Bacteria</taxon>
        <taxon>Bacillati</taxon>
        <taxon>Actinomycetota</taxon>
        <taxon>Actinomycetes</taxon>
        <taxon>Micrococcales</taxon>
        <taxon>Microbacteriaceae</taxon>
        <taxon>Arenivirga</taxon>
    </lineage>
</organism>
<keyword evidence="4 11" id="KW-0138">CF(0)</keyword>
<comment type="caution">
    <text evidence="13">The sequence shown here is derived from an EMBL/GenBank/DDBJ whole genome shotgun (WGS) entry which is preliminary data.</text>
</comment>
<evidence type="ECO:0000313" key="14">
    <source>
        <dbReference type="Proteomes" id="UP001157160"/>
    </source>
</evidence>
<sequence>MPSHMPRSQERALHADTVTLAAGEGGEFHAPGIGEFLGLPELFFAGTPFAIDRIVMVRIIAIALMLLLFWLGLRRARRVPGRGQSIAELALDFVNVQIADQVLGEKHGKRFLPLLAAIFFGVFAMNITGIIPGANIAGTALIGMPLLLGLVAYVVFIYAGIKEHGAGGFFRGQLFPSGVPWPIYIILTPVEFINIFIVRPLSLALRLLLNMMVGHLLLVLCFSATHFFLFSADGFFKLFSIGTLAGGFIFTLFEMLVAVLQAYIFTLLTAVYIQQSVSHEH</sequence>
<keyword evidence="8 11" id="KW-0406">Ion transport</keyword>
<dbReference type="GO" id="GO:0046933">
    <property type="term" value="F:proton-transporting ATP synthase activity, rotational mechanism"/>
    <property type="evidence" value="ECO:0007669"/>
    <property type="project" value="UniProtKB-UniRule"/>
</dbReference>
<keyword evidence="11" id="KW-1003">Cell membrane</keyword>
<feature type="transmembrane region" description="Helical" evidence="11">
    <location>
        <begin position="54"/>
        <end position="73"/>
    </location>
</feature>
<feature type="transmembrane region" description="Helical" evidence="11">
    <location>
        <begin position="241"/>
        <end position="273"/>
    </location>
</feature>
<dbReference type="PRINTS" id="PR00123">
    <property type="entry name" value="ATPASEA"/>
</dbReference>
<name>A0AA37UG33_9MICO</name>
<keyword evidence="5 11" id="KW-0812">Transmembrane</keyword>
<feature type="transmembrane region" description="Helical" evidence="11">
    <location>
        <begin position="111"/>
        <end position="131"/>
    </location>
</feature>